<evidence type="ECO:0000313" key="1">
    <source>
        <dbReference type="EMBL" id="KAH0628953.1"/>
    </source>
</evidence>
<reference evidence="1 2" key="1">
    <citation type="journal article" date="2022" name="Gigascience">
        <title>A chromosome-level genome assembly and annotation of the desert horned lizard, Phrynosoma platyrhinos, provides insight into chromosomal rearrangements among reptiles.</title>
        <authorList>
            <person name="Koochekian N."/>
            <person name="Ascanio A."/>
            <person name="Farleigh K."/>
            <person name="Card D.C."/>
            <person name="Schield D.R."/>
            <person name="Castoe T.A."/>
            <person name="Jezkova T."/>
        </authorList>
    </citation>
    <scope>NUCLEOTIDE SEQUENCE [LARGE SCALE GENOMIC DNA]</scope>
    <source>
        <strain evidence="1">NK-2021</strain>
    </source>
</reference>
<dbReference type="Proteomes" id="UP000826234">
    <property type="component" value="Unassembled WGS sequence"/>
</dbReference>
<sequence length="74" mass="8781">MKVLDLGFLYLLLEVNEAIKYRKCELYDELMKHGLDGYDGIGIGHFLTGPKRKPFRDYCRHPMPEIVFWECKTE</sequence>
<comment type="caution">
    <text evidence="1">The sequence shown here is derived from an EMBL/GenBank/DDBJ whole genome shotgun (WGS) entry which is preliminary data.</text>
</comment>
<accession>A0ABQ7TH48</accession>
<protein>
    <submittedName>
        <fullName evidence="1">Uncharacterized protein</fullName>
    </submittedName>
</protein>
<dbReference type="EMBL" id="JAIPUX010000439">
    <property type="protein sequence ID" value="KAH0628953.1"/>
    <property type="molecule type" value="Genomic_DNA"/>
</dbReference>
<organism evidence="1 2">
    <name type="scientific">Phrynosoma platyrhinos</name>
    <name type="common">Desert horned lizard</name>
    <dbReference type="NCBI Taxonomy" id="52577"/>
    <lineage>
        <taxon>Eukaryota</taxon>
        <taxon>Metazoa</taxon>
        <taxon>Chordata</taxon>
        <taxon>Craniata</taxon>
        <taxon>Vertebrata</taxon>
        <taxon>Euteleostomi</taxon>
        <taxon>Lepidosauria</taxon>
        <taxon>Squamata</taxon>
        <taxon>Bifurcata</taxon>
        <taxon>Unidentata</taxon>
        <taxon>Episquamata</taxon>
        <taxon>Toxicofera</taxon>
        <taxon>Iguania</taxon>
        <taxon>Phrynosomatidae</taxon>
        <taxon>Phrynosomatinae</taxon>
        <taxon>Phrynosoma</taxon>
    </lineage>
</organism>
<evidence type="ECO:0000313" key="2">
    <source>
        <dbReference type="Proteomes" id="UP000826234"/>
    </source>
</evidence>
<keyword evidence="2" id="KW-1185">Reference proteome</keyword>
<proteinExistence type="predicted"/>
<gene>
    <name evidence="1" type="ORF">JD844_010618</name>
</gene>
<name>A0ABQ7TH48_PHRPL</name>